<feature type="region of interest" description="Disordered" evidence="1">
    <location>
        <begin position="99"/>
        <end position="132"/>
    </location>
</feature>
<keyword evidence="2" id="KW-0472">Membrane</keyword>
<sequence length="196" mass="21681">MKDDLQTFFDRKIGLDDKSKNLQVCSVCDNPLAAGAAFCSYCGPPELNAVSSSRFMSPFRATFYIVILLVSFGVFFSLKLNGFENFKIEELWPTSVPVSIPDPPPEPEPAPEAVKPRATPTQSTKPAMPKEKRSRIMKVNVLAANVRDKPSMNGKKIGIVSRGLEVTVLQTQDSWTQIRYKGGSAWIGTKLLVEKK</sequence>
<gene>
    <name evidence="4" type="ORF">G3M78_11565</name>
</gene>
<dbReference type="Proteomes" id="UP000594464">
    <property type="component" value="Chromosome"/>
</dbReference>
<proteinExistence type="predicted"/>
<keyword evidence="2" id="KW-0812">Transmembrane</keyword>
<dbReference type="SMART" id="SM00287">
    <property type="entry name" value="SH3b"/>
    <property type="match status" value="1"/>
</dbReference>
<feature type="compositionally biased region" description="Pro residues" evidence="1">
    <location>
        <begin position="100"/>
        <end position="110"/>
    </location>
</feature>
<dbReference type="KEGG" id="nva:G3M78_11565"/>
<protein>
    <submittedName>
        <fullName evidence="4">SH3 domain-containing protein</fullName>
    </submittedName>
</protein>
<feature type="domain" description="SH3b" evidence="3">
    <location>
        <begin position="134"/>
        <end position="196"/>
    </location>
</feature>
<dbReference type="Gene3D" id="2.30.30.40">
    <property type="entry name" value="SH3 Domains"/>
    <property type="match status" value="1"/>
</dbReference>
<accession>A0A7T0C3Q8</accession>
<evidence type="ECO:0000313" key="5">
    <source>
        <dbReference type="Proteomes" id="UP000594464"/>
    </source>
</evidence>
<evidence type="ECO:0000313" key="4">
    <source>
        <dbReference type="EMBL" id="QPJ65996.1"/>
    </source>
</evidence>
<feature type="transmembrane region" description="Helical" evidence="2">
    <location>
        <begin position="61"/>
        <end position="78"/>
    </location>
</feature>
<evidence type="ECO:0000256" key="2">
    <source>
        <dbReference type="SAM" id="Phobius"/>
    </source>
</evidence>
<dbReference type="AlphaFoldDB" id="A0A7T0C3Q8"/>
<dbReference type="EMBL" id="CP048620">
    <property type="protein sequence ID" value="QPJ65996.1"/>
    <property type="molecule type" value="Genomic_DNA"/>
</dbReference>
<reference evidence="5" key="1">
    <citation type="submission" date="2020-02" db="EMBL/GenBank/DDBJ databases">
        <title>Genomic and physiological characterization of two novel Nitrospinaceae genera.</title>
        <authorList>
            <person name="Mueller A.J."/>
            <person name="Jung M.-Y."/>
            <person name="Strachan C.R."/>
            <person name="Herbold C.W."/>
            <person name="Kirkegaard R.H."/>
            <person name="Daims H."/>
        </authorList>
    </citation>
    <scope>NUCLEOTIDE SEQUENCE [LARGE SCALE GENOMIC DNA]</scope>
</reference>
<dbReference type="Pfam" id="PF08239">
    <property type="entry name" value="SH3_3"/>
    <property type="match status" value="1"/>
</dbReference>
<keyword evidence="2" id="KW-1133">Transmembrane helix</keyword>
<dbReference type="InterPro" id="IPR003646">
    <property type="entry name" value="SH3-like_bac-type"/>
</dbReference>
<evidence type="ECO:0000256" key="1">
    <source>
        <dbReference type="SAM" id="MobiDB-lite"/>
    </source>
</evidence>
<organism evidence="4 5">
    <name type="scientific">Candidatus Nitrohelix vancouverensis</name>
    <dbReference type="NCBI Taxonomy" id="2705534"/>
    <lineage>
        <taxon>Bacteria</taxon>
        <taxon>Pseudomonadati</taxon>
        <taxon>Nitrospinota/Tectimicrobiota group</taxon>
        <taxon>Nitrospinota</taxon>
        <taxon>Nitrospinia</taxon>
        <taxon>Nitrospinales</taxon>
        <taxon>Nitrospinaceae</taxon>
        <taxon>Candidatus Nitrohelix</taxon>
    </lineage>
</organism>
<name>A0A7T0C3Q8_9BACT</name>
<evidence type="ECO:0000259" key="3">
    <source>
        <dbReference type="PROSITE" id="PS51781"/>
    </source>
</evidence>
<dbReference type="PROSITE" id="PS51781">
    <property type="entry name" value="SH3B"/>
    <property type="match status" value="1"/>
</dbReference>